<comment type="caution">
    <text evidence="1">The sequence shown here is derived from an EMBL/GenBank/DDBJ whole genome shotgun (WGS) entry which is preliminary data.</text>
</comment>
<accession>A0ABV8C6I5</accession>
<dbReference type="RefSeq" id="WP_382379084.1">
    <property type="nucleotide sequence ID" value="NZ_JBHRZI010000037.1"/>
</dbReference>
<dbReference type="EMBL" id="JBHRZI010000037">
    <property type="protein sequence ID" value="MFC3897601.1"/>
    <property type="molecule type" value="Genomic_DNA"/>
</dbReference>
<dbReference type="Proteomes" id="UP001595690">
    <property type="component" value="Unassembled WGS sequence"/>
</dbReference>
<reference evidence="2" key="1">
    <citation type="journal article" date="2019" name="Int. J. Syst. Evol. Microbiol.">
        <title>The Global Catalogue of Microorganisms (GCM) 10K type strain sequencing project: providing services to taxonomists for standard genome sequencing and annotation.</title>
        <authorList>
            <consortium name="The Broad Institute Genomics Platform"/>
            <consortium name="The Broad Institute Genome Sequencing Center for Infectious Disease"/>
            <person name="Wu L."/>
            <person name="Ma J."/>
        </authorList>
    </citation>
    <scope>NUCLEOTIDE SEQUENCE [LARGE SCALE GENOMIC DNA]</scope>
    <source>
        <strain evidence="2">CGMCC 4.7405</strain>
    </source>
</reference>
<keyword evidence="2" id="KW-1185">Reference proteome</keyword>
<protein>
    <recommendedName>
        <fullName evidence="3">HEAT repeat domain-containing protein</fullName>
    </recommendedName>
</protein>
<organism evidence="1 2">
    <name type="scientific">Lentzea rhizosphaerae</name>
    <dbReference type="NCBI Taxonomy" id="2041025"/>
    <lineage>
        <taxon>Bacteria</taxon>
        <taxon>Bacillati</taxon>
        <taxon>Actinomycetota</taxon>
        <taxon>Actinomycetes</taxon>
        <taxon>Pseudonocardiales</taxon>
        <taxon>Pseudonocardiaceae</taxon>
        <taxon>Lentzea</taxon>
    </lineage>
</organism>
<evidence type="ECO:0000313" key="1">
    <source>
        <dbReference type="EMBL" id="MFC3897601.1"/>
    </source>
</evidence>
<sequence>MARVLNGLDQVDWARLTHAYGPADDVPDQIRDLVSPDCERRRKALWALNGNIYHQGTVYEATAHAVPFLLEVLTAPECDEQPQLLELLSGIVTGFDEMWLPGGLPIADHRAQAEGGEAVLAAAPRPGDDDFDEDEADYEYVEGLSDDDQRRMFAHIWVRALATVTGGDDEGVVATTGSRSSAATSRRTRAACCG</sequence>
<evidence type="ECO:0000313" key="2">
    <source>
        <dbReference type="Proteomes" id="UP001595690"/>
    </source>
</evidence>
<proteinExistence type="predicted"/>
<gene>
    <name evidence="1" type="ORF">ACFOWZ_39510</name>
</gene>
<name>A0ABV8C6I5_9PSEU</name>
<evidence type="ECO:0008006" key="3">
    <source>
        <dbReference type="Google" id="ProtNLM"/>
    </source>
</evidence>